<dbReference type="AlphaFoldDB" id="V4PSQ9"/>
<dbReference type="PROSITE" id="PS00648">
    <property type="entry name" value="RIBONUCLEASE_P"/>
    <property type="match status" value="1"/>
</dbReference>
<dbReference type="Proteomes" id="UP000017837">
    <property type="component" value="Unassembled WGS sequence"/>
</dbReference>
<keyword evidence="6 7" id="KW-0694">RNA-binding</keyword>
<dbReference type="SUPFAM" id="SSF54211">
    <property type="entry name" value="Ribosomal protein S5 domain 2-like"/>
    <property type="match status" value="1"/>
</dbReference>
<dbReference type="RefSeq" id="WP_018080784.1">
    <property type="nucleotide sequence ID" value="NZ_AQWM01000003.1"/>
</dbReference>
<dbReference type="OrthoDB" id="9810867at2"/>
<evidence type="ECO:0000256" key="4">
    <source>
        <dbReference type="ARBA" id="ARBA00022759"/>
    </source>
</evidence>
<dbReference type="Pfam" id="PF00825">
    <property type="entry name" value="Ribonuclease_P"/>
    <property type="match status" value="1"/>
</dbReference>
<dbReference type="InterPro" id="IPR000100">
    <property type="entry name" value="RNase_P"/>
</dbReference>
<comment type="caution">
    <text evidence="9">The sequence shown here is derived from an EMBL/GenBank/DDBJ whole genome shotgun (WGS) entry which is preliminary data.</text>
</comment>
<dbReference type="PANTHER" id="PTHR33992">
    <property type="entry name" value="RIBONUCLEASE P PROTEIN COMPONENT"/>
    <property type="match status" value="1"/>
</dbReference>
<dbReference type="GO" id="GO:0004526">
    <property type="term" value="F:ribonuclease P activity"/>
    <property type="evidence" value="ECO:0007669"/>
    <property type="project" value="UniProtKB-UniRule"/>
</dbReference>
<organism evidence="9 10">
    <name type="scientific">Asticcacaulis benevestitus DSM 16100 = ATCC BAA-896</name>
    <dbReference type="NCBI Taxonomy" id="1121022"/>
    <lineage>
        <taxon>Bacteria</taxon>
        <taxon>Pseudomonadati</taxon>
        <taxon>Pseudomonadota</taxon>
        <taxon>Alphaproteobacteria</taxon>
        <taxon>Caulobacterales</taxon>
        <taxon>Caulobacteraceae</taxon>
        <taxon>Asticcacaulis</taxon>
    </lineage>
</organism>
<sequence>MIPRLKIRAEFLAAAKAAYQARPGVVVQAKTREDDAIKVGFTATKKIGNAVVRNRAKRRLREAAEVMIPQFGRPGHDYVLIARADTVSRDWNALLDDVKAALIRLAAKSVARPKAPITTDVIKSEDTPQETKTVR</sequence>
<dbReference type="PANTHER" id="PTHR33992:SF1">
    <property type="entry name" value="RIBONUCLEASE P PROTEIN COMPONENT"/>
    <property type="match status" value="1"/>
</dbReference>
<keyword evidence="5 7" id="KW-0378">Hydrolase</keyword>
<evidence type="ECO:0000256" key="2">
    <source>
        <dbReference type="ARBA" id="ARBA00022694"/>
    </source>
</evidence>
<keyword evidence="10" id="KW-1185">Reference proteome</keyword>
<gene>
    <name evidence="7" type="primary">rnpA</name>
    <name evidence="9" type="ORF">ABENE_10175</name>
</gene>
<reference evidence="9 10" key="1">
    <citation type="journal article" date="2014" name="Nature">
        <title>Sequential evolution of bacterial morphology by co-option of a developmental regulator.</title>
        <authorList>
            <person name="Jiang C."/>
            <person name="Brown P.J."/>
            <person name="Ducret A."/>
            <person name="Brun Y.V."/>
        </authorList>
    </citation>
    <scope>NUCLEOTIDE SEQUENCE [LARGE SCALE GENOMIC DNA]</scope>
    <source>
        <strain evidence="9 10">DSM 16100</strain>
    </source>
</reference>
<dbReference type="GO" id="GO:0030677">
    <property type="term" value="C:ribonuclease P complex"/>
    <property type="evidence" value="ECO:0007669"/>
    <property type="project" value="TreeGrafter"/>
</dbReference>
<dbReference type="GO" id="GO:0001682">
    <property type="term" value="P:tRNA 5'-leader removal"/>
    <property type="evidence" value="ECO:0007669"/>
    <property type="project" value="UniProtKB-UniRule"/>
</dbReference>
<accession>V4PSQ9</accession>
<name>V4PSQ9_9CAUL</name>
<proteinExistence type="inferred from homology"/>
<keyword evidence="2 7" id="KW-0819">tRNA processing</keyword>
<evidence type="ECO:0000256" key="3">
    <source>
        <dbReference type="ARBA" id="ARBA00022722"/>
    </source>
</evidence>
<evidence type="ECO:0000256" key="7">
    <source>
        <dbReference type="HAMAP-Rule" id="MF_00227"/>
    </source>
</evidence>
<evidence type="ECO:0000313" key="9">
    <source>
        <dbReference type="EMBL" id="ESQ91371.1"/>
    </source>
</evidence>
<protein>
    <recommendedName>
        <fullName evidence="7 8">Ribonuclease P protein component</fullName>
        <shortName evidence="7">RNase P protein</shortName>
        <shortName evidence="7">RNaseP protein</shortName>
        <ecNumber evidence="7 8">3.1.26.5</ecNumber>
    </recommendedName>
    <alternativeName>
        <fullName evidence="7">Protein C5</fullName>
    </alternativeName>
</protein>
<dbReference type="NCBIfam" id="TIGR00188">
    <property type="entry name" value="rnpA"/>
    <property type="match status" value="1"/>
</dbReference>
<dbReference type="eggNOG" id="COG0594">
    <property type="taxonomic scope" value="Bacteria"/>
</dbReference>
<comment type="similarity">
    <text evidence="7">Belongs to the RnpA family.</text>
</comment>
<dbReference type="EMBL" id="AWGB01000017">
    <property type="protein sequence ID" value="ESQ91371.1"/>
    <property type="molecule type" value="Genomic_DNA"/>
</dbReference>
<comment type="function">
    <text evidence="1 7">RNaseP catalyzes the removal of the 5'-leader sequence from pre-tRNA to produce the mature 5'-terminus. It can also cleave other RNA substrates such as 4.5S RNA. The protein component plays an auxiliary but essential role in vivo by binding to the 5'-leader sequence and broadening the substrate specificity of the ribozyme.</text>
</comment>
<dbReference type="InterPro" id="IPR014721">
    <property type="entry name" value="Ribsml_uS5_D2-typ_fold_subgr"/>
</dbReference>
<comment type="catalytic activity">
    <reaction evidence="7">
        <text>Endonucleolytic cleavage of RNA, removing 5'-extranucleotides from tRNA precursor.</text>
        <dbReference type="EC" id="3.1.26.5"/>
    </reaction>
</comment>
<evidence type="ECO:0000256" key="5">
    <source>
        <dbReference type="ARBA" id="ARBA00022801"/>
    </source>
</evidence>
<dbReference type="Gene3D" id="3.30.230.10">
    <property type="match status" value="1"/>
</dbReference>
<keyword evidence="3 7" id="KW-0540">Nuclease</keyword>
<evidence type="ECO:0000256" key="8">
    <source>
        <dbReference type="NCBIfam" id="TIGR00188"/>
    </source>
</evidence>
<evidence type="ECO:0000256" key="1">
    <source>
        <dbReference type="ARBA" id="ARBA00002663"/>
    </source>
</evidence>
<keyword evidence="4 7" id="KW-0255">Endonuclease</keyword>
<dbReference type="PATRIC" id="fig|1121022.4.peg.2055"/>
<dbReference type="STRING" id="1121022.GCA_000376105_01119"/>
<evidence type="ECO:0000313" key="10">
    <source>
        <dbReference type="Proteomes" id="UP000017837"/>
    </source>
</evidence>
<dbReference type="InterPro" id="IPR020568">
    <property type="entry name" value="Ribosomal_Su5_D2-typ_SF"/>
</dbReference>
<dbReference type="InterPro" id="IPR020539">
    <property type="entry name" value="RNase_P_CS"/>
</dbReference>
<dbReference type="GO" id="GO:0000049">
    <property type="term" value="F:tRNA binding"/>
    <property type="evidence" value="ECO:0007669"/>
    <property type="project" value="UniProtKB-UniRule"/>
</dbReference>
<dbReference type="EC" id="3.1.26.5" evidence="7 8"/>
<dbReference type="GO" id="GO:0042781">
    <property type="term" value="F:3'-tRNA processing endoribonuclease activity"/>
    <property type="evidence" value="ECO:0007669"/>
    <property type="project" value="TreeGrafter"/>
</dbReference>
<comment type="subunit">
    <text evidence="7">Consists of a catalytic RNA component (M1 or rnpB) and a protein subunit.</text>
</comment>
<evidence type="ECO:0000256" key="6">
    <source>
        <dbReference type="ARBA" id="ARBA00022884"/>
    </source>
</evidence>
<dbReference type="HAMAP" id="MF_00227">
    <property type="entry name" value="RNase_P"/>
    <property type="match status" value="1"/>
</dbReference>